<sequence>MSDKQPDYITIATFVDEQCRNVSEINSKTFDEEKVPLGIQNLIRKHAREKFDKKVGRVARDVLATRVYDLQSEWKVAEQRRIARFIGDVPKYSIGTDIGKNISSNSDGKSLISRGGTSLHQLINDVYSLPIISPKESASERDTHLLQEYNNVRQSLTLQCDAIRLGETKLAEATKKVEAIQSLEEAVREEYGNNYTLAEYIPEFYSKLQLGLDEMRDLLEQVIKSSDTSPEKKQAIEAILADFNH</sequence>
<keyword evidence="2" id="KW-1185">Reference proteome</keyword>
<name>A0AAV5S4X9_MAUHU</name>
<evidence type="ECO:0000313" key="2">
    <source>
        <dbReference type="Proteomes" id="UP001377567"/>
    </source>
</evidence>
<proteinExistence type="predicted"/>
<accession>A0AAV5S4X9</accession>
<organism evidence="1 2">
    <name type="scientific">Maudiozyma humilis</name>
    <name type="common">Sour dough yeast</name>
    <name type="synonym">Kazachstania humilis</name>
    <dbReference type="NCBI Taxonomy" id="51915"/>
    <lineage>
        <taxon>Eukaryota</taxon>
        <taxon>Fungi</taxon>
        <taxon>Dikarya</taxon>
        <taxon>Ascomycota</taxon>
        <taxon>Saccharomycotina</taxon>
        <taxon>Saccharomycetes</taxon>
        <taxon>Saccharomycetales</taxon>
        <taxon>Saccharomycetaceae</taxon>
        <taxon>Maudiozyma</taxon>
    </lineage>
</organism>
<dbReference type="AlphaFoldDB" id="A0AAV5S4X9"/>
<reference evidence="1 2" key="1">
    <citation type="journal article" date="2023" name="Elife">
        <title>Identification of key yeast species and microbe-microbe interactions impacting larval growth of Drosophila in the wild.</title>
        <authorList>
            <person name="Mure A."/>
            <person name="Sugiura Y."/>
            <person name="Maeda R."/>
            <person name="Honda K."/>
            <person name="Sakurai N."/>
            <person name="Takahashi Y."/>
            <person name="Watada M."/>
            <person name="Katoh T."/>
            <person name="Gotoh A."/>
            <person name="Gotoh Y."/>
            <person name="Taniguchi I."/>
            <person name="Nakamura K."/>
            <person name="Hayashi T."/>
            <person name="Katayama T."/>
            <person name="Uemura T."/>
            <person name="Hattori Y."/>
        </authorList>
    </citation>
    <scope>NUCLEOTIDE SEQUENCE [LARGE SCALE GENOMIC DNA]</scope>
    <source>
        <strain evidence="1 2">KH-74</strain>
    </source>
</reference>
<comment type="caution">
    <text evidence="1">The sequence shown here is derived from an EMBL/GenBank/DDBJ whole genome shotgun (WGS) entry which is preliminary data.</text>
</comment>
<gene>
    <name evidence="1" type="ORF">DAKH74_053750</name>
</gene>
<dbReference type="EMBL" id="BTGD01000025">
    <property type="protein sequence ID" value="GMM58758.1"/>
    <property type="molecule type" value="Genomic_DNA"/>
</dbReference>
<evidence type="ECO:0000313" key="1">
    <source>
        <dbReference type="EMBL" id="GMM58758.1"/>
    </source>
</evidence>
<dbReference type="Proteomes" id="UP001377567">
    <property type="component" value="Unassembled WGS sequence"/>
</dbReference>
<protein>
    <submittedName>
        <fullName evidence="1">Nkp1 protein</fullName>
    </submittedName>
</protein>